<evidence type="ECO:0000313" key="1">
    <source>
        <dbReference type="EMBL" id="QLG63190.1"/>
    </source>
</evidence>
<protein>
    <submittedName>
        <fullName evidence="1">Uncharacterized protein</fullName>
    </submittedName>
</protein>
<gene>
    <name evidence="1" type="ORF">HUG12_16205</name>
</gene>
<sequence>MDNEEYAVIEDMISKYEINLANELDFEEQMQDADKFWRQIRMHLHGLGLGYLWMLRKFNNLSEMIGEPNFSAKKIREGAAPTKEDHIEMMEIVDKQEERVRREWFR</sequence>
<organism evidence="1 2">
    <name type="scientific">Halorarum salinum</name>
    <dbReference type="NCBI Taxonomy" id="2743089"/>
    <lineage>
        <taxon>Archaea</taxon>
        <taxon>Methanobacteriati</taxon>
        <taxon>Methanobacteriota</taxon>
        <taxon>Stenosarchaea group</taxon>
        <taxon>Halobacteria</taxon>
        <taxon>Halobacteriales</taxon>
        <taxon>Haloferacaceae</taxon>
        <taxon>Halorarum</taxon>
    </lineage>
</organism>
<dbReference type="GeneID" id="56039034"/>
<keyword evidence="2" id="KW-1185">Reference proteome</keyword>
<reference evidence="1 2" key="1">
    <citation type="submission" date="2020-06" db="EMBL/GenBank/DDBJ databases">
        <title>NJ-3-1, isolated from saline soil.</title>
        <authorList>
            <person name="Cui H.L."/>
            <person name="Shi X."/>
        </authorList>
    </citation>
    <scope>NUCLEOTIDE SEQUENCE [LARGE SCALE GENOMIC DNA]</scope>
    <source>
        <strain evidence="1 2">NJ-3-1</strain>
    </source>
</reference>
<accession>A0A7D5LC87</accession>
<dbReference type="EMBL" id="CP058579">
    <property type="protein sequence ID" value="QLG63190.1"/>
    <property type="molecule type" value="Genomic_DNA"/>
</dbReference>
<dbReference type="KEGG" id="halu:HUG12_16205"/>
<dbReference type="AlphaFoldDB" id="A0A7D5LC87"/>
<dbReference type="Proteomes" id="UP000509626">
    <property type="component" value="Chromosome"/>
</dbReference>
<name>A0A7D5LC87_9EURY</name>
<proteinExistence type="predicted"/>
<dbReference type="RefSeq" id="WP_179269775.1">
    <property type="nucleotide sequence ID" value="NZ_CP058579.1"/>
</dbReference>
<evidence type="ECO:0000313" key="2">
    <source>
        <dbReference type="Proteomes" id="UP000509626"/>
    </source>
</evidence>